<name>A0AAJ7WGS2_9ACAR</name>
<proteinExistence type="inferred from homology"/>
<evidence type="ECO:0000256" key="1">
    <source>
        <dbReference type="ARBA" id="ARBA00005762"/>
    </source>
</evidence>
<dbReference type="GO" id="GO:0003968">
    <property type="term" value="F:RNA-directed RNA polymerase activity"/>
    <property type="evidence" value="ECO:0007669"/>
    <property type="project" value="UniProtKB-KW"/>
</dbReference>
<evidence type="ECO:0000259" key="10">
    <source>
        <dbReference type="Pfam" id="PF05183"/>
    </source>
</evidence>
<dbReference type="InterPro" id="IPR007855">
    <property type="entry name" value="RDRP"/>
</dbReference>
<evidence type="ECO:0000256" key="9">
    <source>
        <dbReference type="SAM" id="MobiDB-lite"/>
    </source>
</evidence>
<dbReference type="GO" id="GO:0031380">
    <property type="term" value="C:nuclear RNA-directed RNA polymerase complex"/>
    <property type="evidence" value="ECO:0007669"/>
    <property type="project" value="TreeGrafter"/>
</dbReference>
<dbReference type="Proteomes" id="UP000694867">
    <property type="component" value="Unplaced"/>
</dbReference>
<protein>
    <recommendedName>
        <fullName evidence="8">RNA-dependent RNA polymerase</fullName>
        <ecNumber evidence="8">2.7.7.48</ecNumber>
    </recommendedName>
</protein>
<evidence type="ECO:0000256" key="5">
    <source>
        <dbReference type="ARBA" id="ARBA00022884"/>
    </source>
</evidence>
<dbReference type="InterPro" id="IPR057596">
    <property type="entry name" value="RDRP_core"/>
</dbReference>
<dbReference type="InterPro" id="IPR058752">
    <property type="entry name" value="RDRP_C_head"/>
</dbReference>
<dbReference type="EC" id="2.7.7.48" evidence="8"/>
<dbReference type="Pfam" id="PF05183">
    <property type="entry name" value="RdRP"/>
    <property type="match status" value="1"/>
</dbReference>
<dbReference type="GeneID" id="100902300"/>
<dbReference type="KEGG" id="goe:100902300"/>
<evidence type="ECO:0000313" key="12">
    <source>
        <dbReference type="Proteomes" id="UP000694867"/>
    </source>
</evidence>
<dbReference type="GO" id="GO:0003723">
    <property type="term" value="F:RNA binding"/>
    <property type="evidence" value="ECO:0007669"/>
    <property type="project" value="UniProtKB-KW"/>
</dbReference>
<dbReference type="GO" id="GO:0030422">
    <property type="term" value="P:siRNA processing"/>
    <property type="evidence" value="ECO:0007669"/>
    <property type="project" value="TreeGrafter"/>
</dbReference>
<feature type="compositionally biased region" description="Basic and acidic residues" evidence="9">
    <location>
        <begin position="1370"/>
        <end position="1379"/>
    </location>
</feature>
<evidence type="ECO:0000256" key="3">
    <source>
        <dbReference type="ARBA" id="ARBA00022679"/>
    </source>
</evidence>
<reference evidence="13" key="1">
    <citation type="submission" date="2025-08" db="UniProtKB">
        <authorList>
            <consortium name="RefSeq"/>
        </authorList>
    </citation>
    <scope>IDENTIFICATION</scope>
</reference>
<organism evidence="12 13">
    <name type="scientific">Galendromus occidentalis</name>
    <name type="common">western predatory mite</name>
    <dbReference type="NCBI Taxonomy" id="34638"/>
    <lineage>
        <taxon>Eukaryota</taxon>
        <taxon>Metazoa</taxon>
        <taxon>Ecdysozoa</taxon>
        <taxon>Arthropoda</taxon>
        <taxon>Chelicerata</taxon>
        <taxon>Arachnida</taxon>
        <taxon>Acari</taxon>
        <taxon>Parasitiformes</taxon>
        <taxon>Mesostigmata</taxon>
        <taxon>Gamasina</taxon>
        <taxon>Phytoseioidea</taxon>
        <taxon>Phytoseiidae</taxon>
        <taxon>Typhlodrominae</taxon>
        <taxon>Galendromus</taxon>
    </lineage>
</organism>
<accession>A0AAJ7WGS2</accession>
<evidence type="ECO:0000256" key="4">
    <source>
        <dbReference type="ARBA" id="ARBA00022695"/>
    </source>
</evidence>
<keyword evidence="6" id="KW-0943">RNA-mediated gene silencing</keyword>
<dbReference type="PANTHER" id="PTHR23079:SF55">
    <property type="entry name" value="RNA-DIRECTED RNA POLYMERASE"/>
    <property type="match status" value="1"/>
</dbReference>
<dbReference type="PANTHER" id="PTHR23079">
    <property type="entry name" value="RNA-DEPENDENT RNA POLYMERASE"/>
    <property type="match status" value="1"/>
</dbReference>
<keyword evidence="2 8" id="KW-0696">RNA-directed RNA polymerase</keyword>
<evidence type="ECO:0000256" key="8">
    <source>
        <dbReference type="RuleBase" id="RU363098"/>
    </source>
</evidence>
<evidence type="ECO:0000313" key="13">
    <source>
        <dbReference type="RefSeq" id="XP_028966390.1"/>
    </source>
</evidence>
<comment type="similarity">
    <text evidence="1 8">Belongs to the RdRP family.</text>
</comment>
<evidence type="ECO:0000256" key="6">
    <source>
        <dbReference type="ARBA" id="ARBA00023158"/>
    </source>
</evidence>
<evidence type="ECO:0000256" key="7">
    <source>
        <dbReference type="ARBA" id="ARBA00048744"/>
    </source>
</evidence>
<feature type="domain" description="RDRP C-terminal head" evidence="11">
    <location>
        <begin position="994"/>
        <end position="1135"/>
    </location>
</feature>
<feature type="domain" description="RDRP core" evidence="10">
    <location>
        <begin position="411"/>
        <end position="976"/>
    </location>
</feature>
<evidence type="ECO:0000256" key="2">
    <source>
        <dbReference type="ARBA" id="ARBA00022484"/>
    </source>
</evidence>
<evidence type="ECO:0000259" key="11">
    <source>
        <dbReference type="Pfam" id="PF26253"/>
    </source>
</evidence>
<keyword evidence="12" id="KW-1185">Reference proteome</keyword>
<gene>
    <name evidence="13" type="primary">LOC100902300</name>
</gene>
<keyword evidence="4 8" id="KW-0548">Nucleotidyltransferase</keyword>
<keyword evidence="3 8" id="KW-0808">Transferase</keyword>
<sequence>MRLRCNQQSHQLDSGTFDIAVHFYGDVQIHLELINEFFSQFLFVRSWSLREVAPKPRPKYYEDPVQVVVYRLQLQSSVLSSEFRQQKLLENWCQQMPLWALPTLPNHILATTSWERSHEIQLCELSIGNLVGRSIFCEHHRLGAALSVFDHSAQTLSMFLERANVGVLRLTVRYNQIQKMLVTILDPNHVYLLLHMRVVSLVSFVDNKQLESHLASSSGELRLEDISTYQRKHDLDTFDASFPTATEFGSCLTMSLHARGATTTLNNLISRVSRKVSHYGEVAYCRVERRLIHSVDRARLRAIQEAFIPLLRSFEIKYAMCALFSWSNEIIDQLFTYNRVQEVLALIRALELKSSHSLSLALGDVFNSLENGAIIAFESVLEMLFTEHYSSDGIAREMPVPGTVYVRRVFVTPTRMILRFADLHTQNRILRHFDSEYAIRVCFRDDNLDKLTFSVLNMREKLPFLNHVVGDHIRSGITIGDRKYMYVAASSSQLRDHGVWFYALDPSGFDAASIRQWMGDFSNISNVATRMARMGQCFSSTQETVEVTPLEEVHEDDIWYPEQVHPTSKKPYCFSDGCGKISPSLLSEVWGSLPHTISQPSALQIRYRGCKGMVCLDPSLEGRQLVLRKSMVKFECNSNRKLEVIKWSAPMNMFLNRPFIAILEHHGVKIDVFLRLELEMILQIADSLVCEASALRVLTSFVKTPIPFYGLAETGWQLVQDPFFTQMLFDLLKTSLMSLKEKANIAIPVNEGRNMLGVVDETGLLEYGQVFIQFTEMPYSDISQARTRVVDADVVVTKCPCLHPGDVRRLRAVDIPELHHVRDCIVFPAKGKAPHPFEMSGSDLDGDEYICIWKEDLIFEENVEPYLYDDKPLGVVKPYQRPVHEVSFLCSYIANDMIGIISNAHLAWADQRGLISDECLALVDKASKALDFAKTGHSVDLHPNEKPERFPDFMEKGDHKHSYQSNKALGILYRTVRQIMSVNDTQLSSGHKFSPLEVPGWQMFRDDAYAAMRRYNQRLANIMDQHGIMSEGEVFSGRIGTLNTFDASRAEKASVALLVDRQKTALMEETREQFFAELKNDCIVLGAHAAEDRRMLRLQKASAWFMAAYALQPLTGGAFYSFPWCIAHVLLEAKWWLRQTYPSMLTVHELSECRENILVQVIDERLGKFSLVTSHQRVRAHLTEWLARLERGSRIEHAHAIGNLLTAKDAIICAECFETIYRRFADAVALPKQLTTVGEYIVSFLTFLACGKCVYPTECLRATCRRFLSSDCPLLTVEASKAYVRFAINKDPCFLGLPCDQGAHKVNTIIMDAPPEKINISERLHRFLAADEGRQCAELLSRWTGVQHISIRFQHHRHHHRGVRFTSPRSDQDNCDDKNSTGADRTCFSMKVHYCGTDAQIFAMQQILRSENLQRALLEDRGDLLSRER</sequence>
<feature type="region of interest" description="Disordered" evidence="9">
    <location>
        <begin position="1361"/>
        <end position="1380"/>
    </location>
</feature>
<dbReference type="RefSeq" id="XP_028966390.1">
    <property type="nucleotide sequence ID" value="XM_029110557.1"/>
</dbReference>
<dbReference type="Pfam" id="PF26253">
    <property type="entry name" value="RdRP_head"/>
    <property type="match status" value="1"/>
</dbReference>
<keyword evidence="5 8" id="KW-0694">RNA-binding</keyword>
<comment type="catalytic activity">
    <reaction evidence="7 8">
        <text>RNA(n) + a ribonucleoside 5'-triphosphate = RNA(n+1) + diphosphate</text>
        <dbReference type="Rhea" id="RHEA:21248"/>
        <dbReference type="Rhea" id="RHEA-COMP:14527"/>
        <dbReference type="Rhea" id="RHEA-COMP:17342"/>
        <dbReference type="ChEBI" id="CHEBI:33019"/>
        <dbReference type="ChEBI" id="CHEBI:61557"/>
        <dbReference type="ChEBI" id="CHEBI:140395"/>
        <dbReference type="EC" id="2.7.7.48"/>
    </reaction>
</comment>